<dbReference type="EMBL" id="CM042048">
    <property type="protein sequence ID" value="KAI3758873.1"/>
    <property type="molecule type" value="Genomic_DNA"/>
</dbReference>
<reference evidence="1 2" key="2">
    <citation type="journal article" date="2022" name="Mol. Ecol. Resour.">
        <title>The genomes of chicory, endive, great burdock and yacon provide insights into Asteraceae paleo-polyploidization history and plant inulin production.</title>
        <authorList>
            <person name="Fan W."/>
            <person name="Wang S."/>
            <person name="Wang H."/>
            <person name="Wang A."/>
            <person name="Jiang F."/>
            <person name="Liu H."/>
            <person name="Zhao H."/>
            <person name="Xu D."/>
            <person name="Zhang Y."/>
        </authorList>
    </citation>
    <scope>NUCLEOTIDE SEQUENCE [LARGE SCALE GENOMIC DNA]</scope>
    <source>
        <strain evidence="2">cv. Niubang</strain>
    </source>
</reference>
<evidence type="ECO:0000313" key="2">
    <source>
        <dbReference type="Proteomes" id="UP001055879"/>
    </source>
</evidence>
<organism evidence="1 2">
    <name type="scientific">Arctium lappa</name>
    <name type="common">Greater burdock</name>
    <name type="synonym">Lappa major</name>
    <dbReference type="NCBI Taxonomy" id="4217"/>
    <lineage>
        <taxon>Eukaryota</taxon>
        <taxon>Viridiplantae</taxon>
        <taxon>Streptophyta</taxon>
        <taxon>Embryophyta</taxon>
        <taxon>Tracheophyta</taxon>
        <taxon>Spermatophyta</taxon>
        <taxon>Magnoliopsida</taxon>
        <taxon>eudicotyledons</taxon>
        <taxon>Gunneridae</taxon>
        <taxon>Pentapetalae</taxon>
        <taxon>asterids</taxon>
        <taxon>campanulids</taxon>
        <taxon>Asterales</taxon>
        <taxon>Asteraceae</taxon>
        <taxon>Carduoideae</taxon>
        <taxon>Cardueae</taxon>
        <taxon>Arctiinae</taxon>
        <taxon>Arctium</taxon>
    </lineage>
</organism>
<protein>
    <submittedName>
        <fullName evidence="1">Uncharacterized protein</fullName>
    </submittedName>
</protein>
<accession>A0ACB9EIJ5</accession>
<name>A0ACB9EIJ5_ARCLA</name>
<evidence type="ECO:0000313" key="1">
    <source>
        <dbReference type="EMBL" id="KAI3758873.1"/>
    </source>
</evidence>
<proteinExistence type="predicted"/>
<comment type="caution">
    <text evidence="1">The sequence shown here is derived from an EMBL/GenBank/DDBJ whole genome shotgun (WGS) entry which is preliminary data.</text>
</comment>
<sequence>MAGLVFVDDRNELAMLQKPKQAYGFHQIVDFLKSSHVAYALTVNPTIYVEHMRQFWANASIHTEEGCIRIHLRLDDASGITSLSKEDLFQSISRMRYEGPTKVYKFFKSKFSPQWRFFVHTLQHCISRKTTGWSEFSSTLAYALVCLATFRKFVQEILLKKLTDLPYFQEVNVPKPPKGKVFSNMKRPSKDFSRQETPLFSTMMVMSHSHSEASVSKPTSDHPTDDLPTPFISIDTPPIPIVKPTSPITKTYQRKKIQRFLPFLYLHPKAYKPSNGAFSIREYPKGNRRGVSQPQEGRRPLLRSKDLSRVVKTPKGGEDRYTYDELMDTLGTISLEVHNQVLEIKEMKQVIISQQEQIVKLKKMVLKLVHKKKKTKFVLKKRSIDHDASKKGSRNFVKAAEIGKAAVTESTAETEEEVVNAAAETELSIKEFIIAETKKKGKEKMIEFEKPSKKQTQIELDEEMAKKLQEELGKEEEIQSAKDREIALDLSTKLNEEYQRRLKTAAAKKVTLRATKQSQRKPSKTFLANQERRKMINFLKGAVGVPEGMFTNMSFGRIEELCKKEMAKLKGDFTQTVKVGPISVNAPEIIHWDILVNQGKEYFRIKRMGDHYEVYATWGKIIRSCSRSDLEEMHKVGMSLYSKMLEKTGMSLTKMAMEYLCMMFEPERSKATRNVESKAGSGSIYFLQTTQCGTSLRMVPPVKERLEQMARDLHQRLMEKRKMRQIEMKALSTLLLAIPSEYQHQFCNCVDANIMWNALEKRFSGTKSTKRNQKAILKQQYENFMSTKNESITQTFDRFNKLIGELATVGVKMD</sequence>
<dbReference type="Proteomes" id="UP001055879">
    <property type="component" value="Linkage Group LG02"/>
</dbReference>
<reference evidence="2" key="1">
    <citation type="journal article" date="2022" name="Mol. Ecol. Resour.">
        <title>The genomes of chicory, endive, great burdock and yacon provide insights into Asteraceae palaeo-polyploidization history and plant inulin production.</title>
        <authorList>
            <person name="Fan W."/>
            <person name="Wang S."/>
            <person name="Wang H."/>
            <person name="Wang A."/>
            <person name="Jiang F."/>
            <person name="Liu H."/>
            <person name="Zhao H."/>
            <person name="Xu D."/>
            <person name="Zhang Y."/>
        </authorList>
    </citation>
    <scope>NUCLEOTIDE SEQUENCE [LARGE SCALE GENOMIC DNA]</scope>
    <source>
        <strain evidence="2">cv. Niubang</strain>
    </source>
</reference>
<gene>
    <name evidence="1" type="ORF">L6452_06445</name>
</gene>
<keyword evidence="2" id="KW-1185">Reference proteome</keyword>